<evidence type="ECO:0000313" key="2">
    <source>
        <dbReference type="EMBL" id="MFC4639825.1"/>
    </source>
</evidence>
<evidence type="ECO:0000313" key="3">
    <source>
        <dbReference type="Proteomes" id="UP001595952"/>
    </source>
</evidence>
<reference evidence="3" key="1">
    <citation type="journal article" date="2019" name="Int. J. Syst. Evol. Microbiol.">
        <title>The Global Catalogue of Microorganisms (GCM) 10K type strain sequencing project: providing services to taxonomists for standard genome sequencing and annotation.</title>
        <authorList>
            <consortium name="The Broad Institute Genomics Platform"/>
            <consortium name="The Broad Institute Genome Sequencing Center for Infectious Disease"/>
            <person name="Wu L."/>
            <person name="Ma J."/>
        </authorList>
    </citation>
    <scope>NUCLEOTIDE SEQUENCE [LARGE SCALE GENOMIC DNA]</scope>
    <source>
        <strain evidence="3">CCUG 55995</strain>
    </source>
</reference>
<keyword evidence="3" id="KW-1185">Reference proteome</keyword>
<dbReference type="EMBL" id="JBHSEI010000010">
    <property type="protein sequence ID" value="MFC4639825.1"/>
    <property type="molecule type" value="Genomic_DNA"/>
</dbReference>
<protein>
    <submittedName>
        <fullName evidence="2">Uncharacterized protein</fullName>
    </submittedName>
</protein>
<name>A0ABV9IBT7_9DEIO</name>
<sequence length="163" mass="17581">MTGTENVAAGAPANYRAAQEILTAAGAWDVWAKWTKARKLDRAAQDAQIVQFAAWVQAGLGAELAQHATEITAAGSYAHPYLALVDRMKRAVKVSQTEAANRDELNRAQGSAKCQPGERRRAPDGQVWTVEVVEHGLVYFAETGAPLDQGDAIVARWPREGQA</sequence>
<comment type="caution">
    <text evidence="2">The sequence shown here is derived from an EMBL/GenBank/DDBJ whole genome shotgun (WGS) entry which is preliminary data.</text>
</comment>
<dbReference type="RefSeq" id="WP_380062802.1">
    <property type="nucleotide sequence ID" value="NZ_JBHSEI010000010.1"/>
</dbReference>
<proteinExistence type="predicted"/>
<evidence type="ECO:0000256" key="1">
    <source>
        <dbReference type="SAM" id="MobiDB-lite"/>
    </source>
</evidence>
<organism evidence="2 3">
    <name type="scientific">Deinococcus hohokamensis</name>
    <dbReference type="NCBI Taxonomy" id="309883"/>
    <lineage>
        <taxon>Bacteria</taxon>
        <taxon>Thermotogati</taxon>
        <taxon>Deinococcota</taxon>
        <taxon>Deinococci</taxon>
        <taxon>Deinococcales</taxon>
        <taxon>Deinococcaceae</taxon>
        <taxon>Deinococcus</taxon>
    </lineage>
</organism>
<accession>A0ABV9IBT7</accession>
<dbReference type="Proteomes" id="UP001595952">
    <property type="component" value="Unassembled WGS sequence"/>
</dbReference>
<gene>
    <name evidence="2" type="ORF">ACFO0D_15940</name>
</gene>
<feature type="region of interest" description="Disordered" evidence="1">
    <location>
        <begin position="100"/>
        <end position="123"/>
    </location>
</feature>